<dbReference type="InterPro" id="IPR041018">
    <property type="entry name" value="ADPRTs_Tse2"/>
</dbReference>
<dbReference type="EMBL" id="LFRF01000038">
    <property type="protein sequence ID" value="KND87317.1"/>
    <property type="molecule type" value="Genomic_DNA"/>
</dbReference>
<sequence length="204" mass="23533">MTRLPLAMTGRFCCSILSHRQPHLFPRRQFSTKAIYSSFPATLHYYSPRATSTLFDHNENNGRPNTIRDEAVTVEKDGLVYPVVYSKSVSNGAVMFPNTFMMQELVRRYYDEVLDREDEGEQVEWPFIYTIPKGTPIPSHLILINEYISRFSLQPSRGMSLKDLNRSLDEFYGKYACKETADDWLETHPFQAALADDADAVWMA</sequence>
<keyword evidence="3" id="KW-1185">Reference proteome</keyword>
<dbReference type="Proteomes" id="UP000036947">
    <property type="component" value="Unassembled WGS sequence"/>
</dbReference>
<accession>A0A0L0MZR4</accession>
<name>A0A0L0MZR4_TOLOC</name>
<feature type="domain" description="Tse2 ADP-ribosyltransferase toxin" evidence="1">
    <location>
        <begin position="41"/>
        <end position="184"/>
    </location>
</feature>
<reference evidence="2 3" key="1">
    <citation type="journal article" date="2015" name="BMC Genomics">
        <title>The genome of the truffle-parasite Tolypocladium ophioglossoides and the evolution of antifungal peptaibiotics.</title>
        <authorList>
            <person name="Quandt C.A."/>
            <person name="Bushley K.E."/>
            <person name="Spatafora J.W."/>
        </authorList>
    </citation>
    <scope>NUCLEOTIDE SEQUENCE [LARGE SCALE GENOMIC DNA]</scope>
    <source>
        <strain evidence="2 3">CBS 100239</strain>
    </source>
</reference>
<dbReference type="OrthoDB" id="10266325at2759"/>
<organism evidence="2 3">
    <name type="scientific">Tolypocladium ophioglossoides (strain CBS 100239)</name>
    <name type="common">Snaketongue truffleclub</name>
    <name type="synonym">Elaphocordyceps ophioglossoides</name>
    <dbReference type="NCBI Taxonomy" id="1163406"/>
    <lineage>
        <taxon>Eukaryota</taxon>
        <taxon>Fungi</taxon>
        <taxon>Dikarya</taxon>
        <taxon>Ascomycota</taxon>
        <taxon>Pezizomycotina</taxon>
        <taxon>Sordariomycetes</taxon>
        <taxon>Hypocreomycetidae</taxon>
        <taxon>Hypocreales</taxon>
        <taxon>Ophiocordycipitaceae</taxon>
        <taxon>Tolypocladium</taxon>
    </lineage>
</organism>
<evidence type="ECO:0000313" key="2">
    <source>
        <dbReference type="EMBL" id="KND87317.1"/>
    </source>
</evidence>
<evidence type="ECO:0000313" key="3">
    <source>
        <dbReference type="Proteomes" id="UP000036947"/>
    </source>
</evidence>
<dbReference type="AlphaFoldDB" id="A0A0L0MZR4"/>
<proteinExistence type="predicted"/>
<evidence type="ECO:0000259" key="1">
    <source>
        <dbReference type="Pfam" id="PF18648"/>
    </source>
</evidence>
<gene>
    <name evidence="2" type="ORF">TOPH_08074</name>
</gene>
<protein>
    <recommendedName>
        <fullName evidence="1">Tse2 ADP-ribosyltransferase toxin domain-containing protein</fullName>
    </recommendedName>
</protein>
<dbReference type="Pfam" id="PF18648">
    <property type="entry name" value="ADPRTs_Tse2"/>
    <property type="match status" value="1"/>
</dbReference>
<comment type="caution">
    <text evidence="2">The sequence shown here is derived from an EMBL/GenBank/DDBJ whole genome shotgun (WGS) entry which is preliminary data.</text>
</comment>